<dbReference type="PATRIC" id="fig|59750.3.peg.2307"/>
<keyword evidence="1" id="KW-0812">Transmembrane</keyword>
<evidence type="ECO:0000313" key="3">
    <source>
        <dbReference type="Proteomes" id="UP000070612"/>
    </source>
</evidence>
<dbReference type="AlphaFoldDB" id="A0A132PGF3"/>
<dbReference type="RefSeq" id="WP_067853975.1">
    <property type="nucleotide sequence ID" value="NZ_JBJZOV010000015.1"/>
</dbReference>
<sequence>MTFDPILSPMLLFVVGIVLIVIRMFALYRVLVRTGTGQYRRVVLRWCGLTLAVLMLVFAAARPGFDLDDGEQPEQPQGTLAVDPNLNVFFLVDRSVNSRVEDFGDRETRMTGIRADIESLINEYPRARFGVISFASKAVLDWPLSDDSWSLNSMVHGMSPYTLVAPDAMYQTDPTAARDVLKQQLEAAATRFPDSKSLVFYFGEGGGGSRVDDAPFDLPDGAVTGGAVLGYGTPAGGPIPQGWVDGTKVYQSDPGTGAPLNSVLDESKLKEIAEELGVPYFHREAGQPITAVLPAVDLSTTSADDENAVKASKFVERRELFWVFTMLAAILVLVEIALTIREFRRNRMSRKDVTA</sequence>
<comment type="caution">
    <text evidence="2">The sequence shown here is derived from an EMBL/GenBank/DDBJ whole genome shotgun (WGS) entry which is preliminary data.</text>
</comment>
<feature type="transmembrane region" description="Helical" evidence="1">
    <location>
        <begin position="6"/>
        <end position="31"/>
    </location>
</feature>
<feature type="transmembrane region" description="Helical" evidence="1">
    <location>
        <begin position="43"/>
        <end position="61"/>
    </location>
</feature>
<evidence type="ECO:0008006" key="4">
    <source>
        <dbReference type="Google" id="ProtNLM"/>
    </source>
</evidence>
<keyword evidence="1" id="KW-1133">Transmembrane helix</keyword>
<protein>
    <recommendedName>
        <fullName evidence="4">VWFA domain-containing protein</fullName>
    </recommendedName>
</protein>
<accession>A0A132PGF3</accession>
<gene>
    <name evidence="2" type="ORF">AFM11_24730</name>
</gene>
<organism evidence="2 3">
    <name type="scientific">Mycolicibacterium wolinskyi</name>
    <dbReference type="NCBI Taxonomy" id="59750"/>
    <lineage>
        <taxon>Bacteria</taxon>
        <taxon>Bacillati</taxon>
        <taxon>Actinomycetota</taxon>
        <taxon>Actinomycetes</taxon>
        <taxon>Mycobacteriales</taxon>
        <taxon>Mycobacteriaceae</taxon>
        <taxon>Mycolicibacterium</taxon>
    </lineage>
</organism>
<name>A0A132PGF3_9MYCO</name>
<dbReference type="Gene3D" id="3.40.50.410">
    <property type="entry name" value="von Willebrand factor, type A domain"/>
    <property type="match status" value="1"/>
</dbReference>
<keyword evidence="3" id="KW-1185">Reference proteome</keyword>
<dbReference type="STRING" id="59750.AWC31_26985"/>
<feature type="transmembrane region" description="Helical" evidence="1">
    <location>
        <begin position="320"/>
        <end position="340"/>
    </location>
</feature>
<proteinExistence type="predicted"/>
<dbReference type="EMBL" id="LGTW01000019">
    <property type="protein sequence ID" value="KWX21429.1"/>
    <property type="molecule type" value="Genomic_DNA"/>
</dbReference>
<reference evidence="2 3" key="1">
    <citation type="submission" date="2015-07" db="EMBL/GenBank/DDBJ databases">
        <title>A draft genome sequence of Mycobacterium wolinskyi.</title>
        <authorList>
            <person name="de Man T.J."/>
            <person name="Perry K.A."/>
            <person name="Coulliette A.D."/>
            <person name="Jensen B."/>
            <person name="Toney N.C."/>
            <person name="Limbago B.M."/>
            <person name="Noble-Wang J."/>
        </authorList>
    </citation>
    <scope>NUCLEOTIDE SEQUENCE [LARGE SCALE GENOMIC DNA]</scope>
    <source>
        <strain evidence="2 3">CDC_01</strain>
    </source>
</reference>
<evidence type="ECO:0000313" key="2">
    <source>
        <dbReference type="EMBL" id="KWX21429.1"/>
    </source>
</evidence>
<dbReference type="InterPro" id="IPR036465">
    <property type="entry name" value="vWFA_dom_sf"/>
</dbReference>
<evidence type="ECO:0000256" key="1">
    <source>
        <dbReference type="SAM" id="Phobius"/>
    </source>
</evidence>
<dbReference type="Proteomes" id="UP000070612">
    <property type="component" value="Unassembled WGS sequence"/>
</dbReference>
<keyword evidence="1" id="KW-0472">Membrane</keyword>
<dbReference type="SUPFAM" id="SSF53300">
    <property type="entry name" value="vWA-like"/>
    <property type="match status" value="1"/>
</dbReference>